<evidence type="ECO:0000256" key="3">
    <source>
        <dbReference type="ARBA" id="ARBA00005988"/>
    </source>
</evidence>
<sequence>PVEYRGHQVLRLTIQSAEELARTRAVAARYSLDVWTPWRIGHIDIRLAPEQAAPFHQLVDAPYTTLIADLQTLVDQQQQQQQPSSSISPASSVATMDAPVDGRNATHITDAFFKSYQGFEELAALCTELADVFPRWVERIRIGLSHEGRELFGVRIHARRSNSTVEQRRKSKRREIVIAAGAHGREWISTAVASYLAYALATGYAINPHIASLVDRFEFTILPLLNPDGYMYARDVDRMWRKNRQPIANSSCVGTDDHWNADGQASYPCSENYPGSEPFSAPETRQLADYLKERDQAIAFIDLHAYSQLWMLPFSAQCRQIPRNKENMLEMALGAVESIRRVNGTRFEVGSVCNIMYRQSGTAIDWIHRHAHALFSFWIELRDTGTYGFMLPPEYILPSGEEMLAGVLHVGDFI</sequence>
<dbReference type="SMART" id="SM00631">
    <property type="entry name" value="Zn_pept"/>
    <property type="match status" value="1"/>
</dbReference>
<dbReference type="EMBL" id="KZ989669">
    <property type="protein sequence ID" value="RKP25644.1"/>
    <property type="molecule type" value="Genomic_DNA"/>
</dbReference>
<keyword evidence="13" id="KW-1015">Disulfide bond</keyword>
<evidence type="ECO:0000256" key="10">
    <source>
        <dbReference type="ARBA" id="ARBA00023026"/>
    </source>
</evidence>
<keyword evidence="7" id="KW-0732">Signal</keyword>
<evidence type="ECO:0000256" key="15">
    <source>
        <dbReference type="SAM" id="MobiDB-lite"/>
    </source>
</evidence>
<evidence type="ECO:0000256" key="2">
    <source>
        <dbReference type="ARBA" id="ARBA00003091"/>
    </source>
</evidence>
<dbReference type="InterPro" id="IPR036990">
    <property type="entry name" value="M14A-like_propep"/>
</dbReference>
<name>A0A4P9YZV5_9FUNG</name>
<accession>A0A4P9YZV5</accession>
<keyword evidence="6" id="KW-0479">Metal-binding</keyword>
<comment type="cofactor">
    <cofactor evidence="1">
        <name>Zn(2+)</name>
        <dbReference type="ChEBI" id="CHEBI:29105"/>
    </cofactor>
</comment>
<evidence type="ECO:0000256" key="11">
    <source>
        <dbReference type="ARBA" id="ARBA00023049"/>
    </source>
</evidence>
<dbReference type="SUPFAM" id="SSF53187">
    <property type="entry name" value="Zn-dependent exopeptidases"/>
    <property type="match status" value="1"/>
</dbReference>
<evidence type="ECO:0000256" key="14">
    <source>
        <dbReference type="PROSITE-ProRule" id="PRU01379"/>
    </source>
</evidence>
<evidence type="ECO:0000256" key="4">
    <source>
        <dbReference type="ARBA" id="ARBA00022645"/>
    </source>
</evidence>
<dbReference type="PANTHER" id="PTHR11705">
    <property type="entry name" value="PROTEASE FAMILY M14 CARBOXYPEPTIDASE A,B"/>
    <property type="match status" value="1"/>
</dbReference>
<dbReference type="Gene3D" id="3.30.70.340">
    <property type="entry name" value="Metallocarboxypeptidase-like"/>
    <property type="match status" value="1"/>
</dbReference>
<keyword evidence="4" id="KW-0121">Carboxypeptidase</keyword>
<gene>
    <name evidence="17" type="ORF">SYNPS1DRAFT_2973</name>
</gene>
<feature type="non-terminal residue" evidence="17">
    <location>
        <position position="414"/>
    </location>
</feature>
<dbReference type="GO" id="GO:0006508">
    <property type="term" value="P:proteolysis"/>
    <property type="evidence" value="ECO:0007669"/>
    <property type="project" value="UniProtKB-KW"/>
</dbReference>
<feature type="active site" description="Proton donor/acceptor" evidence="14">
    <location>
        <position position="380"/>
    </location>
</feature>
<evidence type="ECO:0000259" key="16">
    <source>
        <dbReference type="PROSITE" id="PS52035"/>
    </source>
</evidence>
<feature type="domain" description="Peptidase M14" evidence="16">
    <location>
        <begin position="115"/>
        <end position="414"/>
    </location>
</feature>
<dbReference type="OrthoDB" id="3626597at2759"/>
<reference evidence="18" key="1">
    <citation type="journal article" date="2018" name="Nat. Microbiol.">
        <title>Leveraging single-cell genomics to expand the fungal tree of life.</title>
        <authorList>
            <person name="Ahrendt S.R."/>
            <person name="Quandt C.A."/>
            <person name="Ciobanu D."/>
            <person name="Clum A."/>
            <person name="Salamov A."/>
            <person name="Andreopoulos B."/>
            <person name="Cheng J.F."/>
            <person name="Woyke T."/>
            <person name="Pelin A."/>
            <person name="Henrissat B."/>
            <person name="Reynolds N.K."/>
            <person name="Benny G.L."/>
            <person name="Smith M.E."/>
            <person name="James T.Y."/>
            <person name="Grigoriev I.V."/>
        </authorList>
    </citation>
    <scope>NUCLEOTIDE SEQUENCE [LARGE SCALE GENOMIC DNA]</scope>
    <source>
        <strain evidence="18">Benny S71-1</strain>
    </source>
</reference>
<evidence type="ECO:0000256" key="9">
    <source>
        <dbReference type="ARBA" id="ARBA00022833"/>
    </source>
</evidence>
<evidence type="ECO:0000313" key="18">
    <source>
        <dbReference type="Proteomes" id="UP000278143"/>
    </source>
</evidence>
<dbReference type="AlphaFoldDB" id="A0A4P9YZV5"/>
<organism evidence="17 18">
    <name type="scientific">Syncephalis pseudoplumigaleata</name>
    <dbReference type="NCBI Taxonomy" id="1712513"/>
    <lineage>
        <taxon>Eukaryota</taxon>
        <taxon>Fungi</taxon>
        <taxon>Fungi incertae sedis</taxon>
        <taxon>Zoopagomycota</taxon>
        <taxon>Zoopagomycotina</taxon>
        <taxon>Zoopagomycetes</taxon>
        <taxon>Zoopagales</taxon>
        <taxon>Piptocephalidaceae</taxon>
        <taxon>Syncephalis</taxon>
    </lineage>
</organism>
<comment type="similarity">
    <text evidence="3 14">Belongs to the peptidase M14 family.</text>
</comment>
<dbReference type="PRINTS" id="PR00765">
    <property type="entry name" value="CRBOXYPTASEA"/>
</dbReference>
<dbReference type="GO" id="GO:0008270">
    <property type="term" value="F:zinc ion binding"/>
    <property type="evidence" value="ECO:0007669"/>
    <property type="project" value="InterPro"/>
</dbReference>
<proteinExistence type="inferred from homology"/>
<dbReference type="PROSITE" id="PS52035">
    <property type="entry name" value="PEPTIDASE_M14"/>
    <property type="match status" value="1"/>
</dbReference>
<dbReference type="Pfam" id="PF00246">
    <property type="entry name" value="Peptidase_M14"/>
    <property type="match status" value="1"/>
</dbReference>
<dbReference type="InterPro" id="IPR000834">
    <property type="entry name" value="Peptidase_M14"/>
</dbReference>
<dbReference type="Proteomes" id="UP000278143">
    <property type="component" value="Unassembled WGS sequence"/>
</dbReference>
<evidence type="ECO:0000256" key="12">
    <source>
        <dbReference type="ARBA" id="ARBA00023145"/>
    </source>
</evidence>
<keyword evidence="12" id="KW-0865">Zymogen</keyword>
<keyword evidence="9" id="KW-0862">Zinc</keyword>
<keyword evidence="5" id="KW-0645">Protease</keyword>
<dbReference type="SUPFAM" id="SSF54897">
    <property type="entry name" value="Protease propeptides/inhibitors"/>
    <property type="match status" value="1"/>
</dbReference>
<keyword evidence="11" id="KW-0482">Metalloprotease</keyword>
<evidence type="ECO:0000313" key="17">
    <source>
        <dbReference type="EMBL" id="RKP25644.1"/>
    </source>
</evidence>
<feature type="compositionally biased region" description="Low complexity" evidence="15">
    <location>
        <begin position="77"/>
        <end position="92"/>
    </location>
</feature>
<evidence type="ECO:0000256" key="5">
    <source>
        <dbReference type="ARBA" id="ARBA00022670"/>
    </source>
</evidence>
<keyword evidence="18" id="KW-1185">Reference proteome</keyword>
<dbReference type="InterPro" id="IPR057247">
    <property type="entry name" value="CARBOXYPEPT_ZN_2"/>
</dbReference>
<comment type="function">
    <text evidence="2">Extracellular metalloprotease that contributes to pathogenicity.</text>
</comment>
<dbReference type="PANTHER" id="PTHR11705:SF143">
    <property type="entry name" value="SLL0236 PROTEIN"/>
    <property type="match status" value="1"/>
</dbReference>
<protein>
    <recommendedName>
        <fullName evidence="16">Peptidase M14 domain-containing protein</fullName>
    </recommendedName>
</protein>
<dbReference type="Pfam" id="PF02244">
    <property type="entry name" value="Propep_M14"/>
    <property type="match status" value="1"/>
</dbReference>
<evidence type="ECO:0000256" key="13">
    <source>
        <dbReference type="ARBA" id="ARBA00023157"/>
    </source>
</evidence>
<dbReference type="FunFam" id="3.40.630.10:FF:000084">
    <property type="entry name" value="Carboxypeptidase B2"/>
    <property type="match status" value="1"/>
</dbReference>
<evidence type="ECO:0000256" key="7">
    <source>
        <dbReference type="ARBA" id="ARBA00022729"/>
    </source>
</evidence>
<keyword evidence="8" id="KW-0378">Hydrolase</keyword>
<dbReference type="Gene3D" id="3.40.630.10">
    <property type="entry name" value="Zn peptidases"/>
    <property type="match status" value="1"/>
</dbReference>
<dbReference type="PROSITE" id="PS00133">
    <property type="entry name" value="CARBOXYPEPT_ZN_2"/>
    <property type="match status" value="1"/>
</dbReference>
<feature type="non-terminal residue" evidence="17">
    <location>
        <position position="1"/>
    </location>
</feature>
<evidence type="ECO:0000256" key="1">
    <source>
        <dbReference type="ARBA" id="ARBA00001947"/>
    </source>
</evidence>
<dbReference type="InterPro" id="IPR003146">
    <property type="entry name" value="M14A_act_pep"/>
</dbReference>
<evidence type="ECO:0000256" key="6">
    <source>
        <dbReference type="ARBA" id="ARBA00022723"/>
    </source>
</evidence>
<dbReference type="GO" id="GO:0005615">
    <property type="term" value="C:extracellular space"/>
    <property type="evidence" value="ECO:0007669"/>
    <property type="project" value="TreeGrafter"/>
</dbReference>
<evidence type="ECO:0000256" key="8">
    <source>
        <dbReference type="ARBA" id="ARBA00022801"/>
    </source>
</evidence>
<keyword evidence="10" id="KW-0843">Virulence</keyword>
<dbReference type="CDD" id="cd03860">
    <property type="entry name" value="M14_CP_A-B_like"/>
    <property type="match status" value="1"/>
</dbReference>
<dbReference type="GO" id="GO:0004181">
    <property type="term" value="F:metallocarboxypeptidase activity"/>
    <property type="evidence" value="ECO:0007669"/>
    <property type="project" value="InterPro"/>
</dbReference>
<feature type="region of interest" description="Disordered" evidence="15">
    <location>
        <begin position="77"/>
        <end position="96"/>
    </location>
</feature>